<organism evidence="4 5">
    <name type="scientific">Roseovarius litoreus</name>
    <dbReference type="NCBI Taxonomy" id="1155722"/>
    <lineage>
        <taxon>Bacteria</taxon>
        <taxon>Pseudomonadati</taxon>
        <taxon>Pseudomonadota</taxon>
        <taxon>Alphaproteobacteria</taxon>
        <taxon>Rhodobacterales</taxon>
        <taxon>Roseobacteraceae</taxon>
        <taxon>Roseovarius</taxon>
    </lineage>
</organism>
<dbReference type="InterPro" id="IPR000182">
    <property type="entry name" value="GNAT_dom"/>
</dbReference>
<keyword evidence="5" id="KW-1185">Reference proteome</keyword>
<dbReference type="SUPFAM" id="SSF55729">
    <property type="entry name" value="Acyl-CoA N-acyltransferases (Nat)"/>
    <property type="match status" value="1"/>
</dbReference>
<dbReference type="Proteomes" id="UP000322545">
    <property type="component" value="Unassembled WGS sequence"/>
</dbReference>
<dbReference type="PROSITE" id="PS51186">
    <property type="entry name" value="GNAT"/>
    <property type="match status" value="1"/>
</dbReference>
<protein>
    <submittedName>
        <fullName evidence="4">Phosphinothricin acetyltransferase</fullName>
    </submittedName>
</protein>
<dbReference type="RefSeq" id="WP_149779326.1">
    <property type="nucleotide sequence ID" value="NZ_FRCB01000004.1"/>
</dbReference>
<keyword evidence="2" id="KW-0012">Acyltransferase</keyword>
<evidence type="ECO:0000256" key="1">
    <source>
        <dbReference type="ARBA" id="ARBA00022679"/>
    </source>
</evidence>
<gene>
    <name evidence="4" type="ORF">SAMN05443432_104129</name>
</gene>
<dbReference type="AlphaFoldDB" id="A0A1M7FBP0"/>
<dbReference type="EMBL" id="FRCB01000004">
    <property type="protein sequence ID" value="SHM01426.1"/>
    <property type="molecule type" value="Genomic_DNA"/>
</dbReference>
<accession>A0A1M7FBP0</accession>
<evidence type="ECO:0000256" key="2">
    <source>
        <dbReference type="ARBA" id="ARBA00023315"/>
    </source>
</evidence>
<dbReference type="PANTHER" id="PTHR43072:SF23">
    <property type="entry name" value="UPF0039 PROTEIN C11D3.02C"/>
    <property type="match status" value="1"/>
</dbReference>
<keyword evidence="1 4" id="KW-0808">Transferase</keyword>
<sequence>MILRDAEAADAQAIAALVNPVIRDTTITFTTREKTAQDVADDIAAKRDLGHGLLVVEEAGALLGVASYGQFRPGPGYARTAEHSITLDPSARGRGLGRLLMQRLEDHACGAGMYSMIAAVSGENPGGVAFHERLGYARVAVLPQIGWKFGRWLDLILLQKQL</sequence>
<dbReference type="CDD" id="cd04301">
    <property type="entry name" value="NAT_SF"/>
    <property type="match status" value="1"/>
</dbReference>
<dbReference type="Gene3D" id="3.40.630.30">
    <property type="match status" value="1"/>
</dbReference>
<feature type="domain" description="N-acetyltransferase" evidence="3">
    <location>
        <begin position="1"/>
        <end position="162"/>
    </location>
</feature>
<dbReference type="Pfam" id="PF00583">
    <property type="entry name" value="Acetyltransf_1"/>
    <property type="match status" value="1"/>
</dbReference>
<proteinExistence type="predicted"/>
<evidence type="ECO:0000259" key="3">
    <source>
        <dbReference type="PROSITE" id="PS51186"/>
    </source>
</evidence>
<evidence type="ECO:0000313" key="5">
    <source>
        <dbReference type="Proteomes" id="UP000322545"/>
    </source>
</evidence>
<dbReference type="InterPro" id="IPR016181">
    <property type="entry name" value="Acyl_CoA_acyltransferase"/>
</dbReference>
<dbReference type="PANTHER" id="PTHR43072">
    <property type="entry name" value="N-ACETYLTRANSFERASE"/>
    <property type="match status" value="1"/>
</dbReference>
<reference evidence="4 5" key="1">
    <citation type="submission" date="2016-11" db="EMBL/GenBank/DDBJ databases">
        <authorList>
            <person name="Varghese N."/>
            <person name="Submissions S."/>
        </authorList>
    </citation>
    <scope>NUCLEOTIDE SEQUENCE [LARGE SCALE GENOMIC DNA]</scope>
    <source>
        <strain evidence="4 5">DSM 28249</strain>
    </source>
</reference>
<evidence type="ECO:0000313" key="4">
    <source>
        <dbReference type="EMBL" id="SHM01426.1"/>
    </source>
</evidence>
<dbReference type="GO" id="GO:0016747">
    <property type="term" value="F:acyltransferase activity, transferring groups other than amino-acyl groups"/>
    <property type="evidence" value="ECO:0007669"/>
    <property type="project" value="InterPro"/>
</dbReference>
<name>A0A1M7FBP0_9RHOB</name>